<accession>A0AA37W8Z7</accession>
<evidence type="ECO:0000256" key="1">
    <source>
        <dbReference type="SAM" id="Phobius"/>
    </source>
</evidence>
<dbReference type="Proteomes" id="UP001161389">
    <property type="component" value="Unassembled WGS sequence"/>
</dbReference>
<comment type="caution">
    <text evidence="2">The sequence shown here is derived from an EMBL/GenBank/DDBJ whole genome shotgun (WGS) entry which is preliminary data.</text>
</comment>
<protein>
    <submittedName>
        <fullName evidence="2">Uncharacterized protein</fullName>
    </submittedName>
</protein>
<evidence type="ECO:0000313" key="2">
    <source>
        <dbReference type="EMBL" id="GLQ32998.1"/>
    </source>
</evidence>
<dbReference type="EMBL" id="BSNM01000016">
    <property type="protein sequence ID" value="GLQ32998.1"/>
    <property type="molecule type" value="Genomic_DNA"/>
</dbReference>
<dbReference type="AlphaFoldDB" id="A0AA37W8Z7"/>
<proteinExistence type="predicted"/>
<reference evidence="2" key="2">
    <citation type="submission" date="2023-01" db="EMBL/GenBank/DDBJ databases">
        <title>Draft genome sequence of Litoribrevibacter albus strain NBRC 110071.</title>
        <authorList>
            <person name="Sun Q."/>
            <person name="Mori K."/>
        </authorList>
    </citation>
    <scope>NUCLEOTIDE SEQUENCE</scope>
    <source>
        <strain evidence="2">NBRC 110071</strain>
    </source>
</reference>
<keyword evidence="1" id="KW-0472">Membrane</keyword>
<name>A0AA37W8Z7_9GAMM</name>
<organism evidence="2 3">
    <name type="scientific">Litoribrevibacter albus</name>
    <dbReference type="NCBI Taxonomy" id="1473156"/>
    <lineage>
        <taxon>Bacteria</taxon>
        <taxon>Pseudomonadati</taxon>
        <taxon>Pseudomonadota</taxon>
        <taxon>Gammaproteobacteria</taxon>
        <taxon>Oceanospirillales</taxon>
        <taxon>Oceanospirillaceae</taxon>
        <taxon>Litoribrevibacter</taxon>
    </lineage>
</organism>
<sequence length="116" mass="13219">MKQWVHRKSLVIFWLTLSSYLITLFFASYVGVYLTYVAVPVIVVTGSLAWFSRSNEYSNFIGEIEEELQIDKINGLLKKKEDVNSLDISNEEKLELKAMLDAKIQVLVSGSKSPRS</sequence>
<keyword evidence="1" id="KW-0812">Transmembrane</keyword>
<gene>
    <name evidence="2" type="ORF">GCM10007876_34770</name>
</gene>
<dbReference type="RefSeq" id="WP_284383193.1">
    <property type="nucleotide sequence ID" value="NZ_BSNM01000016.1"/>
</dbReference>
<feature type="transmembrane region" description="Helical" evidence="1">
    <location>
        <begin position="9"/>
        <end position="27"/>
    </location>
</feature>
<keyword evidence="1" id="KW-1133">Transmembrane helix</keyword>
<reference evidence="2" key="1">
    <citation type="journal article" date="2014" name="Int. J. Syst. Evol. Microbiol.">
        <title>Complete genome sequence of Corynebacterium casei LMG S-19264T (=DSM 44701T), isolated from a smear-ripened cheese.</title>
        <authorList>
            <consortium name="US DOE Joint Genome Institute (JGI-PGF)"/>
            <person name="Walter F."/>
            <person name="Albersmeier A."/>
            <person name="Kalinowski J."/>
            <person name="Ruckert C."/>
        </authorList>
    </citation>
    <scope>NUCLEOTIDE SEQUENCE</scope>
    <source>
        <strain evidence="2">NBRC 110071</strain>
    </source>
</reference>
<evidence type="ECO:0000313" key="3">
    <source>
        <dbReference type="Proteomes" id="UP001161389"/>
    </source>
</evidence>
<feature type="transmembrane region" description="Helical" evidence="1">
    <location>
        <begin position="33"/>
        <end position="51"/>
    </location>
</feature>
<keyword evidence="3" id="KW-1185">Reference proteome</keyword>